<dbReference type="InterPro" id="IPR000172">
    <property type="entry name" value="GMC_OxRdtase_N"/>
</dbReference>
<protein>
    <submittedName>
        <fullName evidence="4">Alcohol oxidase</fullName>
    </submittedName>
</protein>
<dbReference type="Gene3D" id="3.30.560.10">
    <property type="entry name" value="Glucose Oxidase, domain 3"/>
    <property type="match status" value="2"/>
</dbReference>
<feature type="binding site" evidence="2">
    <location>
        <position position="111"/>
    </location>
    <ligand>
        <name>FAD</name>
        <dbReference type="ChEBI" id="CHEBI:57692"/>
    </ligand>
</feature>
<proteinExistence type="inferred from homology"/>
<dbReference type="PANTHER" id="PTHR11552">
    <property type="entry name" value="GLUCOSE-METHANOL-CHOLINE GMC OXIDOREDUCTASE"/>
    <property type="match status" value="1"/>
</dbReference>
<dbReference type="AlphaFoldDB" id="A0AAW0RBE2"/>
<organism evidence="4 5">
    <name type="scientific">Apiospora kogelbergensis</name>
    <dbReference type="NCBI Taxonomy" id="1337665"/>
    <lineage>
        <taxon>Eukaryota</taxon>
        <taxon>Fungi</taxon>
        <taxon>Dikarya</taxon>
        <taxon>Ascomycota</taxon>
        <taxon>Pezizomycotina</taxon>
        <taxon>Sordariomycetes</taxon>
        <taxon>Xylariomycetidae</taxon>
        <taxon>Amphisphaeriales</taxon>
        <taxon>Apiosporaceae</taxon>
        <taxon>Apiospora</taxon>
    </lineage>
</organism>
<dbReference type="GO" id="GO:0016614">
    <property type="term" value="F:oxidoreductase activity, acting on CH-OH group of donors"/>
    <property type="evidence" value="ECO:0007669"/>
    <property type="project" value="InterPro"/>
</dbReference>
<name>A0AAW0RBE2_9PEZI</name>
<comment type="similarity">
    <text evidence="1">Belongs to the GMC oxidoreductase family.</text>
</comment>
<comment type="caution">
    <text evidence="4">The sequence shown here is derived from an EMBL/GenBank/DDBJ whole genome shotgun (WGS) entry which is preliminary data.</text>
</comment>
<evidence type="ECO:0000313" key="5">
    <source>
        <dbReference type="Proteomes" id="UP001392437"/>
    </source>
</evidence>
<dbReference type="Gene3D" id="3.50.50.60">
    <property type="entry name" value="FAD/NAD(P)-binding domain"/>
    <property type="match status" value="3"/>
</dbReference>
<dbReference type="PIRSF" id="PIRSF000137">
    <property type="entry name" value="Alcohol_oxidase"/>
    <property type="match status" value="1"/>
</dbReference>
<dbReference type="InterPro" id="IPR012132">
    <property type="entry name" value="GMC_OxRdtase"/>
</dbReference>
<keyword evidence="2" id="KW-0285">Flavoprotein</keyword>
<dbReference type="GO" id="GO:0050660">
    <property type="term" value="F:flavin adenine dinucleotide binding"/>
    <property type="evidence" value="ECO:0007669"/>
    <property type="project" value="InterPro"/>
</dbReference>
<accession>A0AAW0RBE2</accession>
<reference evidence="4 5" key="1">
    <citation type="submission" date="2023-01" db="EMBL/GenBank/DDBJ databases">
        <title>Analysis of 21 Apiospora genomes using comparative genomics revels a genus with tremendous synthesis potential of carbohydrate active enzymes and secondary metabolites.</title>
        <authorList>
            <person name="Sorensen T."/>
        </authorList>
    </citation>
    <scope>NUCLEOTIDE SEQUENCE [LARGE SCALE GENOMIC DNA]</scope>
    <source>
        <strain evidence="4 5">CBS 117206</strain>
    </source>
</reference>
<keyword evidence="5" id="KW-1185">Reference proteome</keyword>
<dbReference type="PROSITE" id="PS00624">
    <property type="entry name" value="GMC_OXRED_2"/>
    <property type="match status" value="1"/>
</dbReference>
<sequence length="431" mass="47035">MVGPSTLWIRPHRSDWDAWDTPGWSAADLILYLKKRETYHGKDEPGLHGHHGPIQVSDNTYKSHRIADEFAAAARFISPDGKRQDTATCYLHPRLQDGKHPNLHVLVQSKVHRIVFDENRNAVGVEFQHSPLFSAEASPLRSVKAKKLVIASAGAIGTPSLLERSGLGDSEVLKTAGIPFVAELPGVGDGYEDHQLLGYPYFNNLSISDTLDGLVFGRMGSHEDLIESNHKMMGWNGKEIKAKVRPTDDKVAVLGPEFQKGWETNFKDYPDKPLALLDVNGGFSADPRLATGDPCLAVTAFTVQPFSRGHIHITGPKLDDPLYKKQREAIRRMPAYRGEIARFHPPFAAGSDAALIELGDSPLPADAPAIRYTPEDDAVIAHVYGVQGLKIADMSIAPRNVSANTCDTAITIGEKAADIFIQELGLGAAHV</sequence>
<gene>
    <name evidence="4" type="ORF">PG999_000292</name>
</gene>
<dbReference type="PANTHER" id="PTHR11552:SF78">
    <property type="entry name" value="GLUCOSE-METHANOL-CHOLINE OXIDOREDUCTASE N-TERMINAL DOMAIN-CONTAINING PROTEIN"/>
    <property type="match status" value="1"/>
</dbReference>
<evidence type="ECO:0000256" key="1">
    <source>
        <dbReference type="ARBA" id="ARBA00010790"/>
    </source>
</evidence>
<dbReference type="Pfam" id="PF00732">
    <property type="entry name" value="GMC_oxred_N"/>
    <property type="match status" value="1"/>
</dbReference>
<dbReference type="EMBL" id="JAQQWP010000001">
    <property type="protein sequence ID" value="KAK8132119.1"/>
    <property type="molecule type" value="Genomic_DNA"/>
</dbReference>
<feature type="domain" description="Glucose-methanol-choline oxidoreductase N-terminal" evidence="3">
    <location>
        <begin position="154"/>
        <end position="168"/>
    </location>
</feature>
<evidence type="ECO:0000259" key="3">
    <source>
        <dbReference type="PROSITE" id="PS00624"/>
    </source>
</evidence>
<dbReference type="Proteomes" id="UP001392437">
    <property type="component" value="Unassembled WGS sequence"/>
</dbReference>
<keyword evidence="2" id="KW-0274">FAD</keyword>
<evidence type="ECO:0000313" key="4">
    <source>
        <dbReference type="EMBL" id="KAK8132119.1"/>
    </source>
</evidence>
<comment type="cofactor">
    <cofactor evidence="2">
        <name>FAD</name>
        <dbReference type="ChEBI" id="CHEBI:57692"/>
    </cofactor>
</comment>
<evidence type="ECO:0000256" key="2">
    <source>
        <dbReference type="PIRSR" id="PIRSR000137-2"/>
    </source>
</evidence>
<dbReference type="SUPFAM" id="SSF51905">
    <property type="entry name" value="FAD/NAD(P)-binding domain"/>
    <property type="match status" value="1"/>
</dbReference>
<dbReference type="InterPro" id="IPR036188">
    <property type="entry name" value="FAD/NAD-bd_sf"/>
</dbReference>